<dbReference type="InterPro" id="IPR009057">
    <property type="entry name" value="Homeodomain-like_sf"/>
</dbReference>
<dbReference type="PROSITE" id="PS01124">
    <property type="entry name" value="HTH_ARAC_FAMILY_2"/>
    <property type="match status" value="1"/>
</dbReference>
<reference evidence="6 7" key="1">
    <citation type="submission" date="2022-06" db="EMBL/GenBank/DDBJ databases">
        <title>Sequencing the genomes of 1000 actinobacteria strains.</title>
        <authorList>
            <person name="Klenk H.-P."/>
        </authorList>
    </citation>
    <scope>NUCLEOTIDE SEQUENCE [LARGE SCALE GENOMIC DNA]</scope>
    <source>
        <strain evidence="6 7">DSM 41656</strain>
    </source>
</reference>
<name>A0ABT1IPV3_9ACTN</name>
<sequence length="319" mass="34423">MAAAHRRGGRTGEEEYVERWWHYLTPGPLQLGTGLACLGVGMQRGRLPTVGPRTLDHWVAVVVSSGRGWFAAPDGTRQPVTAPAVLWLRPGVPHHYAPDGDGWSESFVDFTGAATAAYAELGLLPDTAVVPLTATESAQRVIARIAGVCRRGGPLTGVEAAAAVHELLVELRRHRADLDPAGEPVLEVLRRDACLPLSVSEHARRAGMTVPELRRAVQAVGAVGPKEYLLTVRLNEAKQLLAASELPVAAVARRVGYDDPAYFTRIFTRRVGVAPSVFRAQQYRGDGQLRAVGRAELARELTELYGPERGSAEARRATD</sequence>
<dbReference type="InterPro" id="IPR018062">
    <property type="entry name" value="HTH_AraC-typ_CS"/>
</dbReference>
<evidence type="ECO:0000256" key="1">
    <source>
        <dbReference type="ARBA" id="ARBA00023015"/>
    </source>
</evidence>
<dbReference type="InterPro" id="IPR037923">
    <property type="entry name" value="HTH-like"/>
</dbReference>
<dbReference type="RefSeq" id="WP_407660774.1">
    <property type="nucleotide sequence ID" value="NZ_BAAAUB010000031.1"/>
</dbReference>
<dbReference type="Pfam" id="PF12833">
    <property type="entry name" value="HTH_18"/>
    <property type="match status" value="1"/>
</dbReference>
<keyword evidence="2" id="KW-0238">DNA-binding</keyword>
<evidence type="ECO:0000313" key="6">
    <source>
        <dbReference type="EMBL" id="MCP2307125.1"/>
    </source>
</evidence>
<dbReference type="InterPro" id="IPR020449">
    <property type="entry name" value="Tscrpt_reg_AraC-type_HTH"/>
</dbReference>
<evidence type="ECO:0000256" key="2">
    <source>
        <dbReference type="ARBA" id="ARBA00023125"/>
    </source>
</evidence>
<gene>
    <name evidence="6" type="ORF">FHR36_000217</name>
</gene>
<dbReference type="SUPFAM" id="SSF51215">
    <property type="entry name" value="Regulatory protein AraC"/>
    <property type="match status" value="1"/>
</dbReference>
<keyword evidence="3" id="KW-0010">Activator</keyword>
<feature type="domain" description="HTH araC/xylS-type" evidence="5">
    <location>
        <begin position="183"/>
        <end position="281"/>
    </location>
</feature>
<dbReference type="PANTHER" id="PTHR46796">
    <property type="entry name" value="HTH-TYPE TRANSCRIPTIONAL ACTIVATOR RHAS-RELATED"/>
    <property type="match status" value="1"/>
</dbReference>
<evidence type="ECO:0000256" key="4">
    <source>
        <dbReference type="ARBA" id="ARBA00023163"/>
    </source>
</evidence>
<dbReference type="InterPro" id="IPR018060">
    <property type="entry name" value="HTH_AraC"/>
</dbReference>
<keyword evidence="7" id="KW-1185">Reference proteome</keyword>
<evidence type="ECO:0000259" key="5">
    <source>
        <dbReference type="PROSITE" id="PS01124"/>
    </source>
</evidence>
<dbReference type="InterPro" id="IPR003313">
    <property type="entry name" value="AraC-bd"/>
</dbReference>
<dbReference type="InterPro" id="IPR050204">
    <property type="entry name" value="AraC_XylS_family_regulators"/>
</dbReference>
<keyword evidence="1" id="KW-0805">Transcription regulation</keyword>
<dbReference type="Gene3D" id="1.10.10.60">
    <property type="entry name" value="Homeodomain-like"/>
    <property type="match status" value="1"/>
</dbReference>
<proteinExistence type="predicted"/>
<dbReference type="SMART" id="SM00342">
    <property type="entry name" value="HTH_ARAC"/>
    <property type="match status" value="1"/>
</dbReference>
<accession>A0ABT1IPV3</accession>
<keyword evidence="4" id="KW-0804">Transcription</keyword>
<protein>
    <submittedName>
        <fullName evidence="6">AraC-like DNA-binding protein</fullName>
    </submittedName>
</protein>
<dbReference type="Pfam" id="PF02311">
    <property type="entry name" value="AraC_binding"/>
    <property type="match status" value="1"/>
</dbReference>
<dbReference type="PRINTS" id="PR00032">
    <property type="entry name" value="HTHARAC"/>
</dbReference>
<organism evidence="6 7">
    <name type="scientific">Kitasatospora paracochleata</name>
    <dbReference type="NCBI Taxonomy" id="58354"/>
    <lineage>
        <taxon>Bacteria</taxon>
        <taxon>Bacillati</taxon>
        <taxon>Actinomycetota</taxon>
        <taxon>Actinomycetes</taxon>
        <taxon>Kitasatosporales</taxon>
        <taxon>Streptomycetaceae</taxon>
        <taxon>Kitasatospora</taxon>
    </lineage>
</organism>
<dbReference type="Proteomes" id="UP001206483">
    <property type="component" value="Unassembled WGS sequence"/>
</dbReference>
<evidence type="ECO:0000313" key="7">
    <source>
        <dbReference type="Proteomes" id="UP001206483"/>
    </source>
</evidence>
<evidence type="ECO:0000256" key="3">
    <source>
        <dbReference type="ARBA" id="ARBA00023159"/>
    </source>
</evidence>
<dbReference type="SUPFAM" id="SSF46689">
    <property type="entry name" value="Homeodomain-like"/>
    <property type="match status" value="1"/>
</dbReference>
<dbReference type="PROSITE" id="PS00041">
    <property type="entry name" value="HTH_ARAC_FAMILY_1"/>
    <property type="match status" value="1"/>
</dbReference>
<comment type="caution">
    <text evidence="6">The sequence shown here is derived from an EMBL/GenBank/DDBJ whole genome shotgun (WGS) entry which is preliminary data.</text>
</comment>
<dbReference type="EMBL" id="JAMZDX010000001">
    <property type="protein sequence ID" value="MCP2307125.1"/>
    <property type="molecule type" value="Genomic_DNA"/>
</dbReference>